<evidence type="ECO:0000256" key="1">
    <source>
        <dbReference type="SAM" id="MobiDB-lite"/>
    </source>
</evidence>
<feature type="compositionally biased region" description="Pro residues" evidence="1">
    <location>
        <begin position="9"/>
        <end position="18"/>
    </location>
</feature>
<feature type="compositionally biased region" description="Low complexity" evidence="1">
    <location>
        <begin position="82"/>
        <end position="91"/>
    </location>
</feature>
<keyword evidence="3" id="KW-1185">Reference proteome</keyword>
<proteinExistence type="predicted"/>
<evidence type="ECO:0000313" key="3">
    <source>
        <dbReference type="Proteomes" id="UP001066276"/>
    </source>
</evidence>
<name>A0AAV7UNI9_PLEWA</name>
<dbReference type="AlphaFoldDB" id="A0AAV7UNI9"/>
<protein>
    <submittedName>
        <fullName evidence="2">Uncharacterized protein</fullName>
    </submittedName>
</protein>
<organism evidence="2 3">
    <name type="scientific">Pleurodeles waltl</name>
    <name type="common">Iberian ribbed newt</name>
    <dbReference type="NCBI Taxonomy" id="8319"/>
    <lineage>
        <taxon>Eukaryota</taxon>
        <taxon>Metazoa</taxon>
        <taxon>Chordata</taxon>
        <taxon>Craniata</taxon>
        <taxon>Vertebrata</taxon>
        <taxon>Euteleostomi</taxon>
        <taxon>Amphibia</taxon>
        <taxon>Batrachia</taxon>
        <taxon>Caudata</taxon>
        <taxon>Salamandroidea</taxon>
        <taxon>Salamandridae</taxon>
        <taxon>Pleurodelinae</taxon>
        <taxon>Pleurodeles</taxon>
    </lineage>
</organism>
<sequence length="147" mass="16162">MRACDGPTLPAPPYPGAPPLRRSPTRNWVGLPGDGWQKQALRAVTREGGREGGESRSDNSEREGGSIVEVVEDQRTERKAGEASAEVVAVESGEDTETQLHRETQRRTRSQFTRIPATPWEERGLSRCVGQDLIKIKGKEGGKREGE</sequence>
<reference evidence="2" key="1">
    <citation type="journal article" date="2022" name="bioRxiv">
        <title>Sequencing and chromosome-scale assembly of the giantPleurodeles waltlgenome.</title>
        <authorList>
            <person name="Brown T."/>
            <person name="Elewa A."/>
            <person name="Iarovenko S."/>
            <person name="Subramanian E."/>
            <person name="Araus A.J."/>
            <person name="Petzold A."/>
            <person name="Susuki M."/>
            <person name="Suzuki K.-i.T."/>
            <person name="Hayashi T."/>
            <person name="Toyoda A."/>
            <person name="Oliveira C."/>
            <person name="Osipova E."/>
            <person name="Leigh N.D."/>
            <person name="Simon A."/>
            <person name="Yun M.H."/>
        </authorList>
    </citation>
    <scope>NUCLEOTIDE SEQUENCE</scope>
    <source>
        <strain evidence="2">20211129_DDA</strain>
        <tissue evidence="2">Liver</tissue>
    </source>
</reference>
<feature type="region of interest" description="Disordered" evidence="1">
    <location>
        <begin position="1"/>
        <end position="114"/>
    </location>
</feature>
<dbReference type="Proteomes" id="UP001066276">
    <property type="component" value="Chromosome 3_1"/>
</dbReference>
<feature type="compositionally biased region" description="Basic and acidic residues" evidence="1">
    <location>
        <begin position="72"/>
        <end position="81"/>
    </location>
</feature>
<feature type="compositionally biased region" description="Basic and acidic residues" evidence="1">
    <location>
        <begin position="44"/>
        <end position="64"/>
    </location>
</feature>
<accession>A0AAV7UNI9</accession>
<dbReference type="EMBL" id="JANPWB010000005">
    <property type="protein sequence ID" value="KAJ1190600.1"/>
    <property type="molecule type" value="Genomic_DNA"/>
</dbReference>
<evidence type="ECO:0000313" key="2">
    <source>
        <dbReference type="EMBL" id="KAJ1190600.1"/>
    </source>
</evidence>
<comment type="caution">
    <text evidence="2">The sequence shown here is derived from an EMBL/GenBank/DDBJ whole genome shotgun (WGS) entry which is preliminary data.</text>
</comment>
<gene>
    <name evidence="2" type="ORF">NDU88_007338</name>
</gene>